<evidence type="ECO:0000313" key="1">
    <source>
        <dbReference type="EMBL" id="AXH73074.1"/>
    </source>
</evidence>
<keyword evidence="2" id="KW-1185">Reference proteome</keyword>
<dbReference type="EMBL" id="MH616647">
    <property type="protein sequence ID" value="AXH73074.1"/>
    <property type="molecule type" value="Genomic_DNA"/>
</dbReference>
<protein>
    <submittedName>
        <fullName evidence="1">Capsid protein</fullName>
    </submittedName>
</protein>
<name>A0A345MNX4_9VIRU</name>
<evidence type="ECO:0000313" key="2">
    <source>
        <dbReference type="Proteomes" id="UP000278670"/>
    </source>
</evidence>
<proteinExistence type="predicted"/>
<dbReference type="Proteomes" id="UP000278670">
    <property type="component" value="Segment"/>
</dbReference>
<sequence>MARYSRRYRRLRLRGRRLRRRMRRRTRFRRRVRRTRRGRTQKVSVVKDYNINKGSLMISDRSSEDIGIEPDSFRTWNIQILPPWCPAPGFSSYTGGWGSDGFRTSLIPHASVQKDTTKWTFRIRDLPNAISIKDLYNNGDVKRIWQVYKEYRVARVSVTLSVPEYNGASPQDSNRRLYVEWNHLPQVPTADGFTTNRYAFKGGTIPGVSEGGLYGWNWLWNMEDMARTCTISSHSAKGTGWHRKMLTAQQPVTITWRPRHADIKESMNPFLDRTGKNPDMDADTSNMTNYAQNPRFVRSYLPAWTVIQSGWSHWWTGPIVRLVDSAHRASEDFAADDPADLFEAYGIRAHVVFDIKLRGLQSNDPSF</sequence>
<organism evidence="1 2">
    <name type="scientific">Circoviridae sp</name>
    <dbReference type="NCBI Taxonomy" id="1954248"/>
    <lineage>
        <taxon>Viruses</taxon>
        <taxon>Monodnaviria</taxon>
        <taxon>Shotokuvirae</taxon>
        <taxon>Cressdnaviricota</taxon>
        <taxon>Arfiviricetes</taxon>
        <taxon>Rohanvirales</taxon>
        <taxon>Nenyaviridae</taxon>
        <taxon>Galvornvirus</taxon>
        <taxon>Galvornvirus isengard</taxon>
    </lineage>
</organism>
<accession>A0A345MNX4</accession>
<reference evidence="1 2" key="1">
    <citation type="submission" date="2018-07" db="EMBL/GenBank/DDBJ databases">
        <title>Uncovering a Universe of Circular DNA Viruses in Animal Metagenomes.</title>
        <authorList>
            <person name="Tisza M."/>
            <person name="Buck C."/>
            <person name="Pastrana D."/>
            <person name="Welch N."/>
            <person name="Peretti A."/>
        </authorList>
    </citation>
    <scope>NUCLEOTIDE SEQUENCE [LARGE SCALE GENOMIC DNA]</scope>
    <source>
        <strain evidence="1">Ctia25</strain>
    </source>
</reference>